<dbReference type="GO" id="GO:0005524">
    <property type="term" value="F:ATP binding"/>
    <property type="evidence" value="ECO:0007669"/>
    <property type="project" value="UniProtKB-UniRule"/>
</dbReference>
<dbReference type="InterPro" id="IPR000713">
    <property type="entry name" value="Mur_ligase_N"/>
</dbReference>
<dbReference type="GO" id="GO:0008360">
    <property type="term" value="P:regulation of cell shape"/>
    <property type="evidence" value="ECO:0007669"/>
    <property type="project" value="UniProtKB-KW"/>
</dbReference>
<dbReference type="InterPro" id="IPR050061">
    <property type="entry name" value="MurCDEF_pg_biosynth"/>
</dbReference>
<feature type="domain" description="Mur ligase C-terminal" evidence="16">
    <location>
        <begin position="312"/>
        <end position="442"/>
    </location>
</feature>
<keyword evidence="11 14" id="KW-0131">Cell cycle</keyword>
<keyword evidence="9 14" id="KW-0133">Cell shape</keyword>
<reference evidence="18 19" key="1">
    <citation type="submission" date="2020-10" db="EMBL/GenBank/DDBJ databases">
        <title>Complete genome sequence of Paludibaculum fermentans P105T, a facultatively anaerobic acidobacterium capable of dissimilatory Fe(III) reduction.</title>
        <authorList>
            <person name="Dedysh S.N."/>
            <person name="Beletsky A.V."/>
            <person name="Kulichevskaya I.S."/>
            <person name="Mardanov A.V."/>
            <person name="Ravin N.V."/>
        </authorList>
    </citation>
    <scope>NUCLEOTIDE SEQUENCE [LARGE SCALE GENOMIC DNA]</scope>
    <source>
        <strain evidence="18 19">P105</strain>
    </source>
</reference>
<dbReference type="NCBIfam" id="TIGR01082">
    <property type="entry name" value="murC"/>
    <property type="match status" value="1"/>
</dbReference>
<dbReference type="Pfam" id="PF08245">
    <property type="entry name" value="Mur_ligase_M"/>
    <property type="match status" value="1"/>
</dbReference>
<evidence type="ECO:0000256" key="13">
    <source>
        <dbReference type="ARBA" id="ARBA00047833"/>
    </source>
</evidence>
<keyword evidence="4 14" id="KW-0963">Cytoplasm</keyword>
<dbReference type="AlphaFoldDB" id="A0A7S7SPH9"/>
<comment type="subcellular location">
    <subcellularLocation>
        <location evidence="1 14">Cytoplasm</location>
    </subcellularLocation>
</comment>
<protein>
    <recommendedName>
        <fullName evidence="3 14">UDP-N-acetylmuramate--L-alanine ligase</fullName>
        <ecNumber evidence="3 14">6.3.2.8</ecNumber>
    </recommendedName>
    <alternativeName>
        <fullName evidence="14">UDP-N-acetylmuramoyl-L-alanine synthetase</fullName>
    </alternativeName>
</protein>
<dbReference type="SUPFAM" id="SSF53244">
    <property type="entry name" value="MurD-like peptide ligases, peptide-binding domain"/>
    <property type="match status" value="1"/>
</dbReference>
<evidence type="ECO:0000256" key="1">
    <source>
        <dbReference type="ARBA" id="ARBA00004496"/>
    </source>
</evidence>
<dbReference type="GO" id="GO:0071555">
    <property type="term" value="P:cell wall organization"/>
    <property type="evidence" value="ECO:0007669"/>
    <property type="project" value="UniProtKB-KW"/>
</dbReference>
<dbReference type="Pfam" id="PF01225">
    <property type="entry name" value="Mur_ligase"/>
    <property type="match status" value="1"/>
</dbReference>
<dbReference type="InterPro" id="IPR004101">
    <property type="entry name" value="Mur_ligase_C"/>
</dbReference>
<dbReference type="InterPro" id="IPR013221">
    <property type="entry name" value="Mur_ligase_cen"/>
</dbReference>
<dbReference type="SUPFAM" id="SSF53623">
    <property type="entry name" value="MurD-like peptide ligases, catalytic domain"/>
    <property type="match status" value="1"/>
</dbReference>
<dbReference type="RefSeq" id="WP_194453280.1">
    <property type="nucleotide sequence ID" value="NZ_CP063849.1"/>
</dbReference>
<dbReference type="Pfam" id="PF02875">
    <property type="entry name" value="Mur_ligase_C"/>
    <property type="match status" value="1"/>
</dbReference>
<dbReference type="InterPro" id="IPR036615">
    <property type="entry name" value="Mur_ligase_C_dom_sf"/>
</dbReference>
<comment type="similarity">
    <text evidence="14">Belongs to the MurCDEF family.</text>
</comment>
<comment type="catalytic activity">
    <reaction evidence="13 14">
        <text>UDP-N-acetyl-alpha-D-muramate + L-alanine + ATP = UDP-N-acetyl-alpha-D-muramoyl-L-alanine + ADP + phosphate + H(+)</text>
        <dbReference type="Rhea" id="RHEA:23372"/>
        <dbReference type="ChEBI" id="CHEBI:15378"/>
        <dbReference type="ChEBI" id="CHEBI:30616"/>
        <dbReference type="ChEBI" id="CHEBI:43474"/>
        <dbReference type="ChEBI" id="CHEBI:57972"/>
        <dbReference type="ChEBI" id="CHEBI:70757"/>
        <dbReference type="ChEBI" id="CHEBI:83898"/>
        <dbReference type="ChEBI" id="CHEBI:456216"/>
        <dbReference type="EC" id="6.3.2.8"/>
    </reaction>
</comment>
<dbReference type="GO" id="GO:0008763">
    <property type="term" value="F:UDP-N-acetylmuramate-L-alanine ligase activity"/>
    <property type="evidence" value="ECO:0007669"/>
    <property type="project" value="UniProtKB-UniRule"/>
</dbReference>
<dbReference type="Gene3D" id="3.40.50.720">
    <property type="entry name" value="NAD(P)-binding Rossmann-like Domain"/>
    <property type="match status" value="1"/>
</dbReference>
<evidence type="ECO:0000259" key="16">
    <source>
        <dbReference type="Pfam" id="PF02875"/>
    </source>
</evidence>
<keyword evidence="10 14" id="KW-0573">Peptidoglycan synthesis</keyword>
<gene>
    <name evidence="14" type="primary">murC</name>
    <name evidence="18" type="ORF">IRI77_17280</name>
</gene>
<dbReference type="KEGG" id="pfer:IRI77_17280"/>
<evidence type="ECO:0000256" key="6">
    <source>
        <dbReference type="ARBA" id="ARBA00022618"/>
    </source>
</evidence>
<comment type="pathway">
    <text evidence="2 14">Cell wall biogenesis; peptidoglycan biosynthesis.</text>
</comment>
<accession>A0A7S7SPH9</accession>
<dbReference type="PANTHER" id="PTHR43445:SF3">
    <property type="entry name" value="UDP-N-ACETYLMURAMATE--L-ALANINE LIGASE"/>
    <property type="match status" value="1"/>
</dbReference>
<dbReference type="Proteomes" id="UP000593892">
    <property type="component" value="Chromosome"/>
</dbReference>
<evidence type="ECO:0000256" key="4">
    <source>
        <dbReference type="ARBA" id="ARBA00022490"/>
    </source>
</evidence>
<name>A0A7S7SPH9_PALFE</name>
<evidence type="ECO:0000256" key="3">
    <source>
        <dbReference type="ARBA" id="ARBA00012211"/>
    </source>
</evidence>
<dbReference type="GO" id="GO:0005737">
    <property type="term" value="C:cytoplasm"/>
    <property type="evidence" value="ECO:0007669"/>
    <property type="project" value="UniProtKB-SubCell"/>
</dbReference>
<organism evidence="18 19">
    <name type="scientific">Paludibaculum fermentans</name>
    <dbReference type="NCBI Taxonomy" id="1473598"/>
    <lineage>
        <taxon>Bacteria</taxon>
        <taxon>Pseudomonadati</taxon>
        <taxon>Acidobacteriota</taxon>
        <taxon>Terriglobia</taxon>
        <taxon>Bryobacterales</taxon>
        <taxon>Bryobacteraceae</taxon>
        <taxon>Paludibaculum</taxon>
    </lineage>
</organism>
<evidence type="ECO:0000259" key="15">
    <source>
        <dbReference type="Pfam" id="PF01225"/>
    </source>
</evidence>
<evidence type="ECO:0000256" key="2">
    <source>
        <dbReference type="ARBA" id="ARBA00004752"/>
    </source>
</evidence>
<keyword evidence="19" id="KW-1185">Reference proteome</keyword>
<evidence type="ECO:0000256" key="10">
    <source>
        <dbReference type="ARBA" id="ARBA00022984"/>
    </source>
</evidence>
<feature type="domain" description="Mur ligase N-terminal catalytic" evidence="15">
    <location>
        <begin position="8"/>
        <end position="106"/>
    </location>
</feature>
<evidence type="ECO:0000256" key="11">
    <source>
        <dbReference type="ARBA" id="ARBA00023306"/>
    </source>
</evidence>
<evidence type="ECO:0000256" key="9">
    <source>
        <dbReference type="ARBA" id="ARBA00022960"/>
    </source>
</evidence>
<proteinExistence type="inferred from homology"/>
<keyword evidence="6 14" id="KW-0132">Cell division</keyword>
<dbReference type="InterPro" id="IPR005758">
    <property type="entry name" value="UDP-N-AcMur_Ala_ligase_MurC"/>
</dbReference>
<sequence length="462" mass="48995">MFSESQPLHFAGIGGIGMSGLAEIYHARGCTVTGSDVKLSAITARLERLGIRVCEGHAAANLPSNTAALIVTSALRPDNPEMVEARRRGLPVVLRGELLADLMSGRKGVAVGGSHGKTTTTSMLACIALEAGVDPTVFIGTLVPFLDGSNVRLGGDLMITECDESDGSFLELAPAYSIVTNIDREHLDHYGTFENAKQAFVRFANRVSFRGAAILCVDDPEVRSVLPAIRRRVVTYGISSDAHLRLSEVITGTAGSHFHLTVGGEALGTFELNVLGRHNVLNATAAIAAALELGIPLEQIRAGLAAYRGTGRRMELKGTERGITVMDDYGHHPTEVRATLAALRLTQPGRLVVLFQPHRYTRTKALMPEFASAFGDADVVRIVELYEASESPIEGVNSEALAKAVRQQGHPDCRFAGSLAQSVEAIAGELRAGDLVLTLGAGSVTQAGPMLLAKLRKESSDG</sequence>
<dbReference type="SUPFAM" id="SSF51984">
    <property type="entry name" value="MurCD N-terminal domain"/>
    <property type="match status" value="1"/>
</dbReference>
<keyword evidence="12 14" id="KW-0961">Cell wall biogenesis/degradation</keyword>
<dbReference type="EC" id="6.3.2.8" evidence="3 14"/>
<dbReference type="GO" id="GO:0051301">
    <property type="term" value="P:cell division"/>
    <property type="evidence" value="ECO:0007669"/>
    <property type="project" value="UniProtKB-KW"/>
</dbReference>
<dbReference type="GO" id="GO:0009252">
    <property type="term" value="P:peptidoglycan biosynthetic process"/>
    <property type="evidence" value="ECO:0007669"/>
    <property type="project" value="UniProtKB-UniRule"/>
</dbReference>
<comment type="function">
    <text evidence="14">Cell wall formation.</text>
</comment>
<evidence type="ECO:0000313" key="18">
    <source>
        <dbReference type="EMBL" id="QOY91626.1"/>
    </source>
</evidence>
<dbReference type="Gene3D" id="3.40.1190.10">
    <property type="entry name" value="Mur-like, catalytic domain"/>
    <property type="match status" value="1"/>
</dbReference>
<evidence type="ECO:0000313" key="19">
    <source>
        <dbReference type="Proteomes" id="UP000593892"/>
    </source>
</evidence>
<evidence type="ECO:0000259" key="17">
    <source>
        <dbReference type="Pfam" id="PF08245"/>
    </source>
</evidence>
<evidence type="ECO:0000256" key="7">
    <source>
        <dbReference type="ARBA" id="ARBA00022741"/>
    </source>
</evidence>
<feature type="domain" description="Mur ligase central" evidence="17">
    <location>
        <begin position="111"/>
        <end position="290"/>
    </location>
</feature>
<keyword evidence="8 14" id="KW-0067">ATP-binding</keyword>
<dbReference type="Gene3D" id="3.90.190.20">
    <property type="entry name" value="Mur ligase, C-terminal domain"/>
    <property type="match status" value="1"/>
</dbReference>
<dbReference type="PANTHER" id="PTHR43445">
    <property type="entry name" value="UDP-N-ACETYLMURAMATE--L-ALANINE LIGASE-RELATED"/>
    <property type="match status" value="1"/>
</dbReference>
<keyword evidence="7 14" id="KW-0547">Nucleotide-binding</keyword>
<evidence type="ECO:0000256" key="8">
    <source>
        <dbReference type="ARBA" id="ARBA00022840"/>
    </source>
</evidence>
<dbReference type="UniPathway" id="UPA00219"/>
<evidence type="ECO:0000256" key="12">
    <source>
        <dbReference type="ARBA" id="ARBA00023316"/>
    </source>
</evidence>
<evidence type="ECO:0000256" key="14">
    <source>
        <dbReference type="HAMAP-Rule" id="MF_00046"/>
    </source>
</evidence>
<dbReference type="EMBL" id="CP063849">
    <property type="protein sequence ID" value="QOY91626.1"/>
    <property type="molecule type" value="Genomic_DNA"/>
</dbReference>
<keyword evidence="5 14" id="KW-0436">Ligase</keyword>
<dbReference type="InterPro" id="IPR036565">
    <property type="entry name" value="Mur-like_cat_sf"/>
</dbReference>
<feature type="binding site" evidence="14">
    <location>
        <begin position="113"/>
        <end position="119"/>
    </location>
    <ligand>
        <name>ATP</name>
        <dbReference type="ChEBI" id="CHEBI:30616"/>
    </ligand>
</feature>
<evidence type="ECO:0000256" key="5">
    <source>
        <dbReference type="ARBA" id="ARBA00022598"/>
    </source>
</evidence>
<dbReference type="HAMAP" id="MF_00046">
    <property type="entry name" value="MurC"/>
    <property type="match status" value="1"/>
</dbReference>